<dbReference type="PANTHER" id="PTHR11995">
    <property type="entry name" value="NADH DEHYDROGENASE"/>
    <property type="match status" value="1"/>
</dbReference>
<reference evidence="2" key="1">
    <citation type="submission" date="2020-05" db="EMBL/GenBank/DDBJ databases">
        <authorList>
            <person name="Chiriac C."/>
            <person name="Salcher M."/>
            <person name="Ghai R."/>
            <person name="Kavagutti S V."/>
        </authorList>
    </citation>
    <scope>NUCLEOTIDE SEQUENCE</scope>
</reference>
<name>A0A6J7PRY4_9ZZZZ</name>
<dbReference type="PANTHER" id="PTHR11995:SF14">
    <property type="entry name" value="NADH DEHYDROGENASE [UBIQUINONE] IRON-SULFUR PROTEIN 7, MITOCHONDRIAL"/>
    <property type="match status" value="1"/>
</dbReference>
<feature type="domain" description="NADH:ubiquinone oxidoreductase-like 20kDa subunit" evidence="1">
    <location>
        <begin position="32"/>
        <end position="119"/>
    </location>
</feature>
<proteinExistence type="predicted"/>
<dbReference type="SUPFAM" id="SSF56770">
    <property type="entry name" value="HydA/Nqo6-like"/>
    <property type="match status" value="1"/>
</dbReference>
<organism evidence="2">
    <name type="scientific">freshwater metagenome</name>
    <dbReference type="NCBI Taxonomy" id="449393"/>
    <lineage>
        <taxon>unclassified sequences</taxon>
        <taxon>metagenomes</taxon>
        <taxon>ecological metagenomes</taxon>
    </lineage>
</organism>
<gene>
    <name evidence="2" type="ORF">UFOPK3992_00945</name>
</gene>
<protein>
    <submittedName>
        <fullName evidence="2">Unannotated protein</fullName>
    </submittedName>
</protein>
<dbReference type="GO" id="GO:0008137">
    <property type="term" value="F:NADH dehydrogenase (ubiquinone) activity"/>
    <property type="evidence" value="ECO:0007669"/>
    <property type="project" value="TreeGrafter"/>
</dbReference>
<dbReference type="EMBL" id="CAFBOZ010000121">
    <property type="protein sequence ID" value="CAB5005312.1"/>
    <property type="molecule type" value="Genomic_DNA"/>
</dbReference>
<dbReference type="InterPro" id="IPR006137">
    <property type="entry name" value="NADH_UbQ_OxRdtase-like_20kDa"/>
</dbReference>
<dbReference type="GO" id="GO:0051536">
    <property type="term" value="F:iron-sulfur cluster binding"/>
    <property type="evidence" value="ECO:0007669"/>
    <property type="project" value="InterPro"/>
</dbReference>
<evidence type="ECO:0000313" key="2">
    <source>
        <dbReference type="EMBL" id="CAB5005312.1"/>
    </source>
</evidence>
<dbReference type="Gene3D" id="3.40.50.12280">
    <property type="match status" value="1"/>
</dbReference>
<dbReference type="GO" id="GO:0015990">
    <property type="term" value="P:electron transport coupled proton transport"/>
    <property type="evidence" value="ECO:0007669"/>
    <property type="project" value="TreeGrafter"/>
</dbReference>
<dbReference type="AlphaFoldDB" id="A0A6J7PRY4"/>
<dbReference type="GO" id="GO:0009060">
    <property type="term" value="P:aerobic respiration"/>
    <property type="evidence" value="ECO:0007669"/>
    <property type="project" value="TreeGrafter"/>
</dbReference>
<accession>A0A6J7PRY4</accession>
<evidence type="ECO:0000259" key="1">
    <source>
        <dbReference type="Pfam" id="PF01058"/>
    </source>
</evidence>
<sequence length="130" mass="13367">MTVRVWTGGGRSFAVDEMALACCAVELAVALPERGEAPVDAHVLVVAGTVTLAALPTVLARYQALPEPRHVIAFGACATSGGPYWDSYSVVPGIGEHLPVDVYVPGCPPRPNLLDSALAELATLSSAGAE</sequence>
<dbReference type="GO" id="GO:0045271">
    <property type="term" value="C:respiratory chain complex I"/>
    <property type="evidence" value="ECO:0007669"/>
    <property type="project" value="TreeGrafter"/>
</dbReference>
<dbReference type="Pfam" id="PF01058">
    <property type="entry name" value="Oxidored_q6"/>
    <property type="match status" value="1"/>
</dbReference>